<name>A0A934NEV8_9BACT</name>
<organism evidence="2 3">
    <name type="scientific">Candidatus Nephthysia bennettiae</name>
    <dbReference type="NCBI Taxonomy" id="3127016"/>
    <lineage>
        <taxon>Bacteria</taxon>
        <taxon>Bacillati</taxon>
        <taxon>Candidatus Dormiibacterota</taxon>
        <taxon>Candidatus Dormibacteria</taxon>
        <taxon>Candidatus Dormibacterales</taxon>
        <taxon>Candidatus Dormibacteraceae</taxon>
        <taxon>Candidatus Nephthysia</taxon>
    </lineage>
</organism>
<keyword evidence="3" id="KW-1185">Reference proteome</keyword>
<evidence type="ECO:0000313" key="3">
    <source>
        <dbReference type="Proteomes" id="UP000612893"/>
    </source>
</evidence>
<accession>A0A934NEV8</accession>
<protein>
    <submittedName>
        <fullName evidence="2">Uncharacterized protein</fullName>
    </submittedName>
</protein>
<evidence type="ECO:0000256" key="1">
    <source>
        <dbReference type="SAM" id="Coils"/>
    </source>
</evidence>
<dbReference type="RefSeq" id="WP_338203638.1">
    <property type="nucleotide sequence ID" value="NZ_JAEKNR010000178.1"/>
</dbReference>
<feature type="coiled-coil region" evidence="1">
    <location>
        <begin position="1"/>
        <end position="48"/>
    </location>
</feature>
<dbReference type="Proteomes" id="UP000612893">
    <property type="component" value="Unassembled WGS sequence"/>
</dbReference>
<gene>
    <name evidence="2" type="ORF">JF922_18105</name>
</gene>
<sequence length="118" mass="13347">MDEYSQEINDLQAQVDAMVEAEEDKKLIADLEIQLQILRAIYQQATRLLAEGESDGELRQSLAVQGYGDWTLDNVYAFVYETSVELPTDPRGSFVGEIRDSDFSTLLRADADRNQIGR</sequence>
<reference evidence="2" key="1">
    <citation type="submission" date="2020-10" db="EMBL/GenBank/DDBJ databases">
        <title>Ca. Dormibacterota MAGs.</title>
        <authorList>
            <person name="Montgomery K."/>
        </authorList>
    </citation>
    <scope>NUCLEOTIDE SEQUENCE [LARGE SCALE GENOMIC DNA]</scope>
    <source>
        <strain evidence="2">SC8812_S17_10</strain>
    </source>
</reference>
<keyword evidence="1" id="KW-0175">Coiled coil</keyword>
<comment type="caution">
    <text evidence="2">The sequence shown here is derived from an EMBL/GenBank/DDBJ whole genome shotgun (WGS) entry which is preliminary data.</text>
</comment>
<dbReference type="AlphaFoldDB" id="A0A934NEV8"/>
<evidence type="ECO:0000313" key="2">
    <source>
        <dbReference type="EMBL" id="MBJ7599977.1"/>
    </source>
</evidence>
<proteinExistence type="predicted"/>
<dbReference type="EMBL" id="JAEKNR010000178">
    <property type="protein sequence ID" value="MBJ7599977.1"/>
    <property type="molecule type" value="Genomic_DNA"/>
</dbReference>